<name>A0ABS9IV95_9ACTN</name>
<comment type="caution">
    <text evidence="2">The sequence shown here is derived from an EMBL/GenBank/DDBJ whole genome shotgun (WGS) entry which is preliminary data.</text>
</comment>
<reference evidence="2 3" key="1">
    <citation type="submission" date="2022-01" db="EMBL/GenBank/DDBJ databases">
        <authorList>
            <person name="Huang Y."/>
        </authorList>
    </citation>
    <scope>NUCLEOTIDE SEQUENCE [LARGE SCALE GENOMIC DNA]</scope>
    <source>
        <strain evidence="2 3">HY366</strain>
    </source>
</reference>
<keyword evidence="3" id="KW-1185">Reference proteome</keyword>
<evidence type="ECO:0000259" key="1">
    <source>
        <dbReference type="Pfam" id="PF12146"/>
    </source>
</evidence>
<dbReference type="PANTHER" id="PTHR43433">
    <property type="entry name" value="HYDROLASE, ALPHA/BETA FOLD FAMILY PROTEIN"/>
    <property type="match status" value="1"/>
</dbReference>
<sequence length="303" mass="32698">MDVSRLINGHERHTTWITTADGAHLRVCSFGPSDGPVVVLSHGWACSVEYWAPQLELADRYHVVAYDQRGHGQSSSGAREISAGTLADDFACVMDYVAELTGGRRTLTVGHSMGGITLQAWWRDHPDQARTLSSAAILANTTHGDIAAGTRIGAPILNGRRRSHQAIARRLFGAPVRIPRGRASGWAVRRALMNPRVATRDHARFVIDVTAACKPRVRAATALMLADIDVLTPESPIDVPATVVVGTADRLTPPSMGLKIADQLDAAGRLDRVVRLDTGHTGNVEAAGPFNAEIRRMADRYLV</sequence>
<dbReference type="GO" id="GO:0016787">
    <property type="term" value="F:hydrolase activity"/>
    <property type="evidence" value="ECO:0007669"/>
    <property type="project" value="UniProtKB-KW"/>
</dbReference>
<keyword evidence="2" id="KW-0378">Hydrolase</keyword>
<dbReference type="InterPro" id="IPR050471">
    <property type="entry name" value="AB_hydrolase"/>
</dbReference>
<accession>A0ABS9IV95</accession>
<feature type="domain" description="Serine aminopeptidase S33" evidence="1">
    <location>
        <begin position="37"/>
        <end position="266"/>
    </location>
</feature>
<organism evidence="2 3">
    <name type="scientific">Gordonia liuliyuniae</name>
    <dbReference type="NCBI Taxonomy" id="2911517"/>
    <lineage>
        <taxon>Bacteria</taxon>
        <taxon>Bacillati</taxon>
        <taxon>Actinomycetota</taxon>
        <taxon>Actinomycetes</taxon>
        <taxon>Mycobacteriales</taxon>
        <taxon>Gordoniaceae</taxon>
        <taxon>Gordonia</taxon>
    </lineage>
</organism>
<dbReference type="EMBL" id="JAKKOR010000009">
    <property type="protein sequence ID" value="MCF8589486.1"/>
    <property type="molecule type" value="Genomic_DNA"/>
</dbReference>
<dbReference type="Proteomes" id="UP001200110">
    <property type="component" value="Unassembled WGS sequence"/>
</dbReference>
<gene>
    <name evidence="2" type="ORF">L5G33_13565</name>
</gene>
<evidence type="ECO:0000313" key="3">
    <source>
        <dbReference type="Proteomes" id="UP001200110"/>
    </source>
</evidence>
<dbReference type="InterPro" id="IPR022742">
    <property type="entry name" value="Hydrolase_4"/>
</dbReference>
<dbReference type="PANTHER" id="PTHR43433:SF5">
    <property type="entry name" value="AB HYDROLASE-1 DOMAIN-CONTAINING PROTEIN"/>
    <property type="match status" value="1"/>
</dbReference>
<dbReference type="RefSeq" id="WP_236998699.1">
    <property type="nucleotide sequence ID" value="NZ_JAKKOR010000009.1"/>
</dbReference>
<evidence type="ECO:0000313" key="2">
    <source>
        <dbReference type="EMBL" id="MCF8589486.1"/>
    </source>
</evidence>
<dbReference type="SUPFAM" id="SSF53474">
    <property type="entry name" value="alpha/beta-Hydrolases"/>
    <property type="match status" value="1"/>
</dbReference>
<proteinExistence type="predicted"/>
<protein>
    <submittedName>
        <fullName evidence="2">Alpha/beta hydrolase</fullName>
    </submittedName>
</protein>
<dbReference type="InterPro" id="IPR029058">
    <property type="entry name" value="AB_hydrolase_fold"/>
</dbReference>
<dbReference type="Pfam" id="PF12146">
    <property type="entry name" value="Hydrolase_4"/>
    <property type="match status" value="1"/>
</dbReference>
<dbReference type="Gene3D" id="3.40.50.1820">
    <property type="entry name" value="alpha/beta hydrolase"/>
    <property type="match status" value="1"/>
</dbReference>